<evidence type="ECO:0000313" key="2">
    <source>
        <dbReference type="Proteomes" id="UP000254633"/>
    </source>
</evidence>
<accession>A0A379TTK4</accession>
<proteinExistence type="predicted"/>
<organism evidence="1 2">
    <name type="scientific">Salmonella diarizonae</name>
    <dbReference type="NCBI Taxonomy" id="59204"/>
    <lineage>
        <taxon>Bacteria</taxon>
        <taxon>Pseudomonadati</taxon>
        <taxon>Pseudomonadota</taxon>
        <taxon>Gammaproteobacteria</taxon>
        <taxon>Enterobacterales</taxon>
        <taxon>Enterobacteriaceae</taxon>
        <taxon>Salmonella</taxon>
    </lineage>
</organism>
<gene>
    <name evidence="1" type="ORF">NCTC10060_00761</name>
</gene>
<dbReference type="Proteomes" id="UP000254633">
    <property type="component" value="Unassembled WGS sequence"/>
</dbReference>
<sequence>MAMRFTHSYRHPAHRLLNIRKGGGHAFHAAHPAGDIRCRFTFTFSHQAQQEHFAIFSGDFLR</sequence>
<evidence type="ECO:0000313" key="1">
    <source>
        <dbReference type="EMBL" id="SUG53703.1"/>
    </source>
</evidence>
<name>A0A379TTK4_SALDZ</name>
<protein>
    <submittedName>
        <fullName evidence="1">Uncharacterized protein</fullName>
    </submittedName>
</protein>
<reference evidence="1 2" key="1">
    <citation type="submission" date="2018-06" db="EMBL/GenBank/DDBJ databases">
        <authorList>
            <consortium name="Pathogen Informatics"/>
            <person name="Doyle S."/>
        </authorList>
    </citation>
    <scope>NUCLEOTIDE SEQUENCE [LARGE SCALE GENOMIC DNA]</scope>
    <source>
        <strain evidence="1 2">NCTC10060</strain>
    </source>
</reference>
<dbReference type="EMBL" id="UGXH01000003">
    <property type="protein sequence ID" value="SUG53703.1"/>
    <property type="molecule type" value="Genomic_DNA"/>
</dbReference>
<dbReference type="AlphaFoldDB" id="A0A379TTK4"/>